<dbReference type="PANTHER" id="PTHR23417">
    <property type="entry name" value="3-DEOXY-D-MANNO-OCTULOSONIC-ACID TRANSFERASE/TRNA GUANINE-N 7 - -METHYLTRANSFERASE"/>
    <property type="match status" value="1"/>
</dbReference>
<reference evidence="7" key="2">
    <citation type="submission" date="2020-07" db="EMBL/GenBank/DDBJ databases">
        <authorList>
            <person name="Vera ALvarez R."/>
            <person name="Arias-Moreno D.M."/>
            <person name="Jimenez-Jacinto V."/>
            <person name="Jimenez-Bremont J.F."/>
            <person name="Swaminathan K."/>
            <person name="Moose S.P."/>
            <person name="Guerrero-Gonzalez M.L."/>
            <person name="Marino-Ramirez L."/>
            <person name="Landsman D."/>
            <person name="Rodriguez-Kessler M."/>
            <person name="Delgado-Sanchez P."/>
        </authorList>
    </citation>
    <scope>NUCLEOTIDE SEQUENCE</scope>
    <source>
        <tissue evidence="7">Cladode</tissue>
    </source>
</reference>
<keyword evidence="4" id="KW-0808">Transferase</keyword>
<accession>A0A7C9DNL1</accession>
<protein>
    <recommendedName>
        <fullName evidence="2">tRNA (guanine(46)-N(7))-methyltransferase</fullName>
        <ecNumber evidence="2">2.1.1.33</ecNumber>
    </recommendedName>
</protein>
<evidence type="ECO:0000256" key="5">
    <source>
        <dbReference type="ARBA" id="ARBA00022691"/>
    </source>
</evidence>
<dbReference type="PANTHER" id="PTHR23417:SF21">
    <property type="entry name" value="TRNA (GUANINE-N(7)-)-METHYLTRANSFERASE"/>
    <property type="match status" value="1"/>
</dbReference>
<dbReference type="SUPFAM" id="SSF53335">
    <property type="entry name" value="S-adenosyl-L-methionine-dependent methyltransferases"/>
    <property type="match status" value="1"/>
</dbReference>
<comment type="catalytic activity">
    <reaction evidence="1">
        <text>guanosine(46) in tRNA + S-adenosyl-L-methionine = N(7)-methylguanosine(46) in tRNA + S-adenosyl-L-homocysteine</text>
        <dbReference type="Rhea" id="RHEA:42708"/>
        <dbReference type="Rhea" id="RHEA-COMP:10188"/>
        <dbReference type="Rhea" id="RHEA-COMP:10189"/>
        <dbReference type="ChEBI" id="CHEBI:57856"/>
        <dbReference type="ChEBI" id="CHEBI:59789"/>
        <dbReference type="ChEBI" id="CHEBI:74269"/>
        <dbReference type="ChEBI" id="CHEBI:74480"/>
        <dbReference type="EC" id="2.1.1.33"/>
    </reaction>
</comment>
<reference evidence="7" key="1">
    <citation type="journal article" date="2013" name="J. Plant Res.">
        <title>Effect of fungi and light on seed germination of three Opuntia species from semiarid lands of central Mexico.</title>
        <authorList>
            <person name="Delgado-Sanchez P."/>
            <person name="Jimenez-Bremont J.F."/>
            <person name="Guerrero-Gonzalez Mde L."/>
            <person name="Flores J."/>
        </authorList>
    </citation>
    <scope>NUCLEOTIDE SEQUENCE</scope>
    <source>
        <tissue evidence="7">Cladode</tissue>
    </source>
</reference>
<sequence length="262" mass="28965">MLDELSQRDCDVTVVGHMACQAVMRTKSSASTLDLIENASTVWEFLKGRNLPGLVALDRAHPSSIDWSTVYSDPAKPLAVDIGSGNGLFLMGMATLRMDLNFLGLEINEKLVTRCLHSVRQTGGKNLHFIATNATSTFRSIVSSYPGPLILVSIQCPNPDFNDPEHRWRMIQRSLTEAIADLLASEGKVFLQSDIEEVALRMKKQFLEEGKGKLALPYDDDGGSALTSAGWLKENPFGVRSDWECHVIARGAPMYRLTLIKR</sequence>
<dbReference type="InterPro" id="IPR003358">
    <property type="entry name" value="tRNA_(Gua-N-7)_MeTrfase_Trmb"/>
</dbReference>
<name>A0A7C9DNL1_OPUST</name>
<evidence type="ECO:0000256" key="4">
    <source>
        <dbReference type="ARBA" id="ARBA00022679"/>
    </source>
</evidence>
<dbReference type="PROSITE" id="PS51625">
    <property type="entry name" value="SAM_MT_TRMB"/>
    <property type="match status" value="1"/>
</dbReference>
<keyword evidence="6" id="KW-0819">tRNA processing</keyword>
<dbReference type="EMBL" id="GISG01151034">
    <property type="protein sequence ID" value="MBA4647581.1"/>
    <property type="molecule type" value="Transcribed_RNA"/>
</dbReference>
<dbReference type="FunFam" id="3.40.50.150:FF:000194">
    <property type="entry name" value="Phosphoglycerate kinase"/>
    <property type="match status" value="1"/>
</dbReference>
<evidence type="ECO:0000313" key="7">
    <source>
        <dbReference type="EMBL" id="MBA4647581.1"/>
    </source>
</evidence>
<evidence type="ECO:0000256" key="6">
    <source>
        <dbReference type="ARBA" id="ARBA00022694"/>
    </source>
</evidence>
<proteinExistence type="predicted"/>
<dbReference type="AlphaFoldDB" id="A0A7C9DNL1"/>
<dbReference type="Gene3D" id="3.40.50.150">
    <property type="entry name" value="Vaccinia Virus protein VP39"/>
    <property type="match status" value="1"/>
</dbReference>
<organism evidence="7">
    <name type="scientific">Opuntia streptacantha</name>
    <name type="common">Prickly pear cactus</name>
    <name type="synonym">Opuntia cardona</name>
    <dbReference type="NCBI Taxonomy" id="393608"/>
    <lineage>
        <taxon>Eukaryota</taxon>
        <taxon>Viridiplantae</taxon>
        <taxon>Streptophyta</taxon>
        <taxon>Embryophyta</taxon>
        <taxon>Tracheophyta</taxon>
        <taxon>Spermatophyta</taxon>
        <taxon>Magnoliopsida</taxon>
        <taxon>eudicotyledons</taxon>
        <taxon>Gunneridae</taxon>
        <taxon>Pentapetalae</taxon>
        <taxon>Caryophyllales</taxon>
        <taxon>Cactineae</taxon>
        <taxon>Cactaceae</taxon>
        <taxon>Opuntioideae</taxon>
        <taxon>Opuntia</taxon>
    </lineage>
</organism>
<keyword evidence="3" id="KW-0489">Methyltransferase</keyword>
<dbReference type="GO" id="GO:0008176">
    <property type="term" value="F:tRNA (guanine(46)-N7)-methyltransferase activity"/>
    <property type="evidence" value="ECO:0007669"/>
    <property type="project" value="UniProtKB-EC"/>
</dbReference>
<evidence type="ECO:0000256" key="3">
    <source>
        <dbReference type="ARBA" id="ARBA00022603"/>
    </source>
</evidence>
<keyword evidence="5" id="KW-0949">S-adenosyl-L-methionine</keyword>
<evidence type="ECO:0000256" key="1">
    <source>
        <dbReference type="ARBA" id="ARBA00000142"/>
    </source>
</evidence>
<dbReference type="Pfam" id="PF02390">
    <property type="entry name" value="Methyltransf_4"/>
    <property type="match status" value="1"/>
</dbReference>
<dbReference type="InterPro" id="IPR029063">
    <property type="entry name" value="SAM-dependent_MTases_sf"/>
</dbReference>
<evidence type="ECO:0000256" key="2">
    <source>
        <dbReference type="ARBA" id="ARBA00011977"/>
    </source>
</evidence>
<dbReference type="GO" id="GO:0043527">
    <property type="term" value="C:tRNA methyltransferase complex"/>
    <property type="evidence" value="ECO:0007669"/>
    <property type="project" value="TreeGrafter"/>
</dbReference>
<dbReference type="EC" id="2.1.1.33" evidence="2"/>